<dbReference type="GO" id="GO:0005047">
    <property type="term" value="F:signal recognition particle binding"/>
    <property type="evidence" value="ECO:0007669"/>
    <property type="project" value="TreeGrafter"/>
</dbReference>
<dbReference type="Proteomes" id="UP001430455">
    <property type="component" value="Unassembled WGS sequence"/>
</dbReference>
<dbReference type="SUPFAM" id="SSF47364">
    <property type="entry name" value="Domain of the SRP/SRP receptor G-proteins"/>
    <property type="match status" value="1"/>
</dbReference>
<evidence type="ECO:0000313" key="12">
    <source>
        <dbReference type="Proteomes" id="UP001430455"/>
    </source>
</evidence>
<organism evidence="11 12">
    <name type="scientific">Haloarcula nitratireducens</name>
    <dbReference type="NCBI Taxonomy" id="2487749"/>
    <lineage>
        <taxon>Archaea</taxon>
        <taxon>Methanobacteriati</taxon>
        <taxon>Methanobacteriota</taxon>
        <taxon>Stenosarchaea group</taxon>
        <taxon>Halobacteria</taxon>
        <taxon>Halobacteriales</taxon>
        <taxon>Haloarculaceae</taxon>
        <taxon>Haloarcula</taxon>
    </lineage>
</organism>
<keyword evidence="2 8" id="KW-0963">Cytoplasm</keyword>
<dbReference type="Gene3D" id="3.40.50.300">
    <property type="entry name" value="P-loop containing nucleotide triphosphate hydrolases"/>
    <property type="match status" value="1"/>
</dbReference>
<evidence type="ECO:0000256" key="6">
    <source>
        <dbReference type="ARBA" id="ARBA00023136"/>
    </source>
</evidence>
<feature type="compositionally biased region" description="Low complexity" evidence="9">
    <location>
        <begin position="137"/>
        <end position="151"/>
    </location>
</feature>
<feature type="domain" description="SRP54-type proteins GTP-binding" evidence="10">
    <location>
        <begin position="440"/>
        <end position="453"/>
    </location>
</feature>
<feature type="compositionally biased region" description="Low complexity" evidence="9">
    <location>
        <begin position="79"/>
        <end position="94"/>
    </location>
</feature>
<keyword evidence="1 8" id="KW-1003">Cell membrane</keyword>
<keyword evidence="7 8" id="KW-0675">Receptor</keyword>
<accession>A0AAW4PGJ0</accession>
<feature type="region of interest" description="Disordered" evidence="9">
    <location>
        <begin position="1"/>
        <end position="175"/>
    </location>
</feature>
<dbReference type="GO" id="GO:0006614">
    <property type="term" value="P:SRP-dependent cotranslational protein targeting to membrane"/>
    <property type="evidence" value="ECO:0007669"/>
    <property type="project" value="InterPro"/>
</dbReference>
<dbReference type="SMART" id="SM00382">
    <property type="entry name" value="AAA"/>
    <property type="match status" value="1"/>
</dbReference>
<feature type="compositionally biased region" description="Acidic residues" evidence="9">
    <location>
        <begin position="15"/>
        <end position="63"/>
    </location>
</feature>
<keyword evidence="3 8" id="KW-0547">Nucleotide-binding</keyword>
<dbReference type="PROSITE" id="PS00300">
    <property type="entry name" value="SRP54"/>
    <property type="match status" value="1"/>
</dbReference>
<evidence type="ECO:0000256" key="2">
    <source>
        <dbReference type="ARBA" id="ARBA00022490"/>
    </source>
</evidence>
<evidence type="ECO:0000256" key="3">
    <source>
        <dbReference type="ARBA" id="ARBA00022741"/>
    </source>
</evidence>
<keyword evidence="4 8" id="KW-0378">Hydrolase</keyword>
<evidence type="ECO:0000256" key="7">
    <source>
        <dbReference type="ARBA" id="ARBA00023170"/>
    </source>
</evidence>
<keyword evidence="12" id="KW-1185">Reference proteome</keyword>
<comment type="subcellular location">
    <subcellularLocation>
        <location evidence="8">Cell membrane</location>
        <topology evidence="8">Peripheral membrane protein</topology>
        <orientation evidence="8">Cytoplasmic side</orientation>
    </subcellularLocation>
    <subcellularLocation>
        <location evidence="8">Cytoplasm</location>
    </subcellularLocation>
</comment>
<dbReference type="PANTHER" id="PTHR43134:SF1">
    <property type="entry name" value="SIGNAL RECOGNITION PARTICLE RECEPTOR SUBUNIT ALPHA"/>
    <property type="match status" value="1"/>
</dbReference>
<dbReference type="HAMAP" id="MF_00920">
    <property type="entry name" value="FtsY"/>
    <property type="match status" value="1"/>
</dbReference>
<dbReference type="SUPFAM" id="SSF52540">
    <property type="entry name" value="P-loop containing nucleoside triphosphate hydrolases"/>
    <property type="match status" value="1"/>
</dbReference>
<dbReference type="AlphaFoldDB" id="A0AAW4PGJ0"/>
<comment type="caution">
    <text evidence="11">The sequence shown here is derived from an EMBL/GenBank/DDBJ whole genome shotgun (WGS) entry which is preliminary data.</text>
</comment>
<dbReference type="GO" id="GO:0005886">
    <property type="term" value="C:plasma membrane"/>
    <property type="evidence" value="ECO:0007669"/>
    <property type="project" value="UniProtKB-SubCell"/>
</dbReference>
<dbReference type="InterPro" id="IPR000897">
    <property type="entry name" value="SRP54_GTPase_dom"/>
</dbReference>
<dbReference type="Gene3D" id="1.20.120.140">
    <property type="entry name" value="Signal recognition particle SRP54, nucleotide-binding domain"/>
    <property type="match status" value="1"/>
</dbReference>
<evidence type="ECO:0000313" key="11">
    <source>
        <dbReference type="EMBL" id="MBX0296352.1"/>
    </source>
</evidence>
<feature type="compositionally biased region" description="Acidic residues" evidence="9">
    <location>
        <begin position="106"/>
        <end position="136"/>
    </location>
</feature>
<dbReference type="Pfam" id="PF00448">
    <property type="entry name" value="SRP54"/>
    <property type="match status" value="1"/>
</dbReference>
<evidence type="ECO:0000256" key="4">
    <source>
        <dbReference type="ARBA" id="ARBA00022801"/>
    </source>
</evidence>
<dbReference type="InterPro" id="IPR027417">
    <property type="entry name" value="P-loop_NTPase"/>
</dbReference>
<dbReference type="GO" id="GO:0005737">
    <property type="term" value="C:cytoplasm"/>
    <property type="evidence" value="ECO:0007669"/>
    <property type="project" value="UniProtKB-SubCell"/>
</dbReference>
<comment type="similarity">
    <text evidence="8">Belongs to the GTP-binding SRP family. FtsY subfamily.</text>
</comment>
<feature type="compositionally biased region" description="Acidic residues" evidence="9">
    <location>
        <begin position="152"/>
        <end position="172"/>
    </location>
</feature>
<dbReference type="Pfam" id="PF02881">
    <property type="entry name" value="SRP54_N"/>
    <property type="match status" value="1"/>
</dbReference>
<dbReference type="InterPro" id="IPR013822">
    <property type="entry name" value="Signal_recog_particl_SRP54_hlx"/>
</dbReference>
<reference evidence="11 12" key="1">
    <citation type="submission" date="2021-06" db="EMBL/GenBank/DDBJ databases">
        <title>Halomicroarcula sp. a new haloarchaeum isolated from saline soil.</title>
        <authorList>
            <person name="Duran-Viseras A."/>
            <person name="Sanchez-Porro C."/>
            <person name="Ventosa A."/>
        </authorList>
    </citation>
    <scope>NUCLEOTIDE SEQUENCE [LARGE SCALE GENOMIC DNA]</scope>
    <source>
        <strain evidence="11 12">F27</strain>
    </source>
</reference>
<dbReference type="InterPro" id="IPR004390">
    <property type="entry name" value="SR_rcpt_FtsY"/>
</dbReference>
<feature type="binding site" evidence="8">
    <location>
        <begin position="361"/>
        <end position="365"/>
    </location>
    <ligand>
        <name>GTP</name>
        <dbReference type="ChEBI" id="CHEBI:37565"/>
    </ligand>
</feature>
<name>A0AAW4PGJ0_9EURY</name>
<protein>
    <recommendedName>
        <fullName evidence="8">Signal recognition particle receptor FtsY</fullName>
        <shortName evidence="8">SRP receptor</shortName>
        <ecNumber evidence="8">3.6.5.4</ecNumber>
    </recommendedName>
</protein>
<comment type="catalytic activity">
    <reaction evidence="8">
        <text>GTP + H2O = GDP + phosphate + H(+)</text>
        <dbReference type="Rhea" id="RHEA:19669"/>
        <dbReference type="ChEBI" id="CHEBI:15377"/>
        <dbReference type="ChEBI" id="CHEBI:15378"/>
        <dbReference type="ChEBI" id="CHEBI:37565"/>
        <dbReference type="ChEBI" id="CHEBI:43474"/>
        <dbReference type="ChEBI" id="CHEBI:58189"/>
        <dbReference type="EC" id="3.6.5.4"/>
    </reaction>
</comment>
<dbReference type="SMART" id="SM00963">
    <property type="entry name" value="SRP54_N"/>
    <property type="match status" value="1"/>
</dbReference>
<evidence type="ECO:0000259" key="10">
    <source>
        <dbReference type="PROSITE" id="PS00300"/>
    </source>
</evidence>
<dbReference type="EMBL" id="RKLT01000006">
    <property type="protein sequence ID" value="MBX0296352.1"/>
    <property type="molecule type" value="Genomic_DNA"/>
</dbReference>
<keyword evidence="5 8" id="KW-0342">GTP-binding</keyword>
<comment type="subunit">
    <text evidence="8">Part of the signal recognition particle protein translocation system, which is composed of SRP and FtsY.</text>
</comment>
<evidence type="ECO:0000256" key="1">
    <source>
        <dbReference type="ARBA" id="ARBA00022475"/>
    </source>
</evidence>
<dbReference type="NCBIfam" id="TIGR00064">
    <property type="entry name" value="ftsY"/>
    <property type="match status" value="1"/>
</dbReference>
<dbReference type="InterPro" id="IPR042101">
    <property type="entry name" value="SRP54_N_sf"/>
</dbReference>
<keyword evidence="6 8" id="KW-0472">Membrane</keyword>
<dbReference type="PANTHER" id="PTHR43134">
    <property type="entry name" value="SIGNAL RECOGNITION PARTICLE RECEPTOR SUBUNIT ALPHA"/>
    <property type="match status" value="1"/>
</dbReference>
<dbReference type="SMART" id="SM00962">
    <property type="entry name" value="SRP54"/>
    <property type="match status" value="1"/>
</dbReference>
<dbReference type="GO" id="GO:0003924">
    <property type="term" value="F:GTPase activity"/>
    <property type="evidence" value="ECO:0007669"/>
    <property type="project" value="UniProtKB-UniRule"/>
</dbReference>
<dbReference type="FunFam" id="3.40.50.300:FF:000566">
    <property type="entry name" value="Signal recognition particle receptor subunit alpha"/>
    <property type="match status" value="1"/>
</dbReference>
<gene>
    <name evidence="8 11" type="primary">ftsY</name>
    <name evidence="11" type="ORF">EGH23_15840</name>
</gene>
<dbReference type="EC" id="3.6.5.4" evidence="8"/>
<dbReference type="InterPro" id="IPR003593">
    <property type="entry name" value="AAA+_ATPase"/>
</dbReference>
<evidence type="ECO:0000256" key="9">
    <source>
        <dbReference type="SAM" id="MobiDB-lite"/>
    </source>
</evidence>
<evidence type="ECO:0000256" key="5">
    <source>
        <dbReference type="ARBA" id="ARBA00023134"/>
    </source>
</evidence>
<dbReference type="GO" id="GO:0005525">
    <property type="term" value="F:GTP binding"/>
    <property type="evidence" value="ECO:0007669"/>
    <property type="project" value="UniProtKB-UniRule"/>
</dbReference>
<feature type="binding site" evidence="8">
    <location>
        <begin position="279"/>
        <end position="286"/>
    </location>
    <ligand>
        <name>GTP</name>
        <dbReference type="ChEBI" id="CHEBI:37565"/>
    </ligand>
</feature>
<dbReference type="RefSeq" id="WP_220580961.1">
    <property type="nucleotide sequence ID" value="NZ_RKLT01000006.1"/>
</dbReference>
<evidence type="ECO:0000256" key="8">
    <source>
        <dbReference type="HAMAP-Rule" id="MF_00920"/>
    </source>
</evidence>
<sequence length="468" mass="49345">MFDGLKDKLSGFTSDVEEDVDEEAVEEEAVEGESTDEASVDDDTAADEAAADEDDSTAAETEPDERTAEGGPGEETVEPEATATASPETTADADTAAEEPPGPVDGDGEPSTDDTDTEPDAETEIPADEDADEEVTGPDAPTGTPATSPEAAAEEAEESDGEADGGDGEDDDNGRSLTQRAKIMATGKTVIEEDDLQRHLDDLEFALLSSDVEMSVAGEILDGVKANLTGQTRRRLSGTGSLVRDALREALYDVISVGQFDFDERVRTADKPVVIVFTGVNGVGKTTTIAKLSQYFEERGLSTVLANGDTYRAGANEQLQKHAQNLGKKVITHEQGSDPTAVVYDAVEYAKANDVDVVLGDTAGRLHTNDGLMDQLAKIDRNIDPDMTLFVDEAVAGQDAVNRAREFDAAAEIDGAVLTKADADPQGGAAISVAHVTGKPILFLGTGQDYDDLEPFDPEEIVDRLLGE</sequence>
<proteinExistence type="inferred from homology"/>
<feature type="binding site" evidence="8">
    <location>
        <begin position="419"/>
        <end position="422"/>
    </location>
    <ligand>
        <name>GTP</name>
        <dbReference type="ChEBI" id="CHEBI:37565"/>
    </ligand>
</feature>
<dbReference type="InterPro" id="IPR036225">
    <property type="entry name" value="SRP/SRP_N"/>
</dbReference>
<comment type="function">
    <text evidence="8">Involved in targeting and insertion of nascent membrane proteins into the cytoplasmic membrane. Acts as a receptor for the complex formed by the signal recognition particle (SRP) and the ribosome-nascent chain (RNC).</text>
</comment>